<keyword evidence="1" id="KW-0456">Lyase</keyword>
<dbReference type="EMBL" id="CP003179">
    <property type="protein sequence ID" value="AEW06396.1"/>
    <property type="molecule type" value="Genomic_DNA"/>
</dbReference>
<keyword evidence="1" id="KW-0378">Hydrolase</keyword>
<organism evidence="1 2">
    <name type="scientific">Sulfobacillus acidophilus (strain ATCC 700253 / DSM 10332 / NAL)</name>
    <dbReference type="NCBI Taxonomy" id="679936"/>
    <lineage>
        <taxon>Bacteria</taxon>
        <taxon>Bacillati</taxon>
        <taxon>Bacillota</taxon>
        <taxon>Clostridia</taxon>
        <taxon>Eubacteriales</taxon>
        <taxon>Clostridiales Family XVII. Incertae Sedis</taxon>
        <taxon>Sulfobacillus</taxon>
    </lineage>
</organism>
<dbReference type="Proteomes" id="UP000005439">
    <property type="component" value="Chromosome"/>
</dbReference>
<proteinExistence type="predicted"/>
<evidence type="ECO:0000313" key="2">
    <source>
        <dbReference type="Proteomes" id="UP000005439"/>
    </source>
</evidence>
<keyword evidence="1" id="KW-0326">Glycosidase</keyword>
<dbReference type="PATRIC" id="fig|679936.5.peg.3028"/>
<gene>
    <name evidence="1" type="ordered locus">Sulac_2935</name>
</gene>
<protein>
    <submittedName>
        <fullName evidence="1">DNA-(Apurinic or apyrimidinic site) lyase, Pyrimidine dimer DNA glycosylase</fullName>
        <ecNumber evidence="1">3.2.2.17</ecNumber>
        <ecNumber evidence="1">4.2.99.18</ecNumber>
    </submittedName>
</protein>
<dbReference type="NCBIfam" id="TIGR02328">
    <property type="entry name" value="TIGR02328 family protein"/>
    <property type="match status" value="1"/>
</dbReference>
<dbReference type="InterPro" id="IPR004260">
    <property type="entry name" value="Pyr-dimer_DNA_glycosylase"/>
</dbReference>
<reference evidence="1 2" key="2">
    <citation type="journal article" date="2012" name="Stand. Genomic Sci.">
        <title>Complete genome sequence of the moderately thermophilic mineral-sulfide-oxidizing firmicute Sulfobacillus acidophilus type strain (NAL(T)).</title>
        <authorList>
            <person name="Anderson I."/>
            <person name="Chertkov O."/>
            <person name="Chen A."/>
            <person name="Saunders E."/>
            <person name="Lapidus A."/>
            <person name="Nolan M."/>
            <person name="Lucas S."/>
            <person name="Hammon N."/>
            <person name="Deshpande S."/>
            <person name="Cheng J.F."/>
            <person name="Han C."/>
            <person name="Tapia R."/>
            <person name="Goodwin L.A."/>
            <person name="Pitluck S."/>
            <person name="Liolios K."/>
            <person name="Pagani I."/>
            <person name="Ivanova N."/>
            <person name="Mikhailova N."/>
            <person name="Pati A."/>
            <person name="Palaniappan K."/>
            <person name="Land M."/>
            <person name="Pan C."/>
            <person name="Rohde M."/>
            <person name="Pukall R."/>
            <person name="Goker M."/>
            <person name="Detter J.C."/>
            <person name="Woyke T."/>
            <person name="Bristow J."/>
            <person name="Eisen J.A."/>
            <person name="Markowitz V."/>
            <person name="Hugenholtz P."/>
            <person name="Kyrpides N.C."/>
            <person name="Klenk H.P."/>
            <person name="Mavromatis K."/>
        </authorList>
    </citation>
    <scope>NUCLEOTIDE SEQUENCE [LARGE SCALE GENOMIC DNA]</scope>
    <source>
        <strain evidence="2">ATCC 700253 / DSM 10332 / NAL</strain>
    </source>
</reference>
<reference evidence="2" key="1">
    <citation type="submission" date="2011-12" db="EMBL/GenBank/DDBJ databases">
        <title>The complete genome of chromosome of Sulfobacillus acidophilus DSM 10332.</title>
        <authorList>
            <person name="Lucas S."/>
            <person name="Han J."/>
            <person name="Lapidus A."/>
            <person name="Bruce D."/>
            <person name="Goodwin L."/>
            <person name="Pitluck S."/>
            <person name="Peters L."/>
            <person name="Kyrpides N."/>
            <person name="Mavromatis K."/>
            <person name="Ivanova N."/>
            <person name="Mikhailova N."/>
            <person name="Chertkov O."/>
            <person name="Saunders E."/>
            <person name="Detter J.C."/>
            <person name="Tapia R."/>
            <person name="Han C."/>
            <person name="Land M."/>
            <person name="Hauser L."/>
            <person name="Markowitz V."/>
            <person name="Cheng J.-F."/>
            <person name="Hugenholtz P."/>
            <person name="Woyke T."/>
            <person name="Wu D."/>
            <person name="Pukall R."/>
            <person name="Gehrich-Schroeter G."/>
            <person name="Schneider S."/>
            <person name="Klenk H.-P."/>
            <person name="Eisen J.A."/>
        </authorList>
    </citation>
    <scope>NUCLEOTIDE SEQUENCE [LARGE SCALE GENOMIC DNA]</scope>
    <source>
        <strain evidence="2">ATCC 700253 / DSM 10332 / NAL</strain>
    </source>
</reference>
<dbReference type="GO" id="GO:0033959">
    <property type="term" value="F:deoxyribodipyrimidine endonucleosidase activity"/>
    <property type="evidence" value="ECO:0007669"/>
    <property type="project" value="UniProtKB-EC"/>
</dbReference>
<dbReference type="InterPro" id="IPR012650">
    <property type="entry name" value="CHP02328"/>
</dbReference>
<name>G8TZR6_SULAD</name>
<dbReference type="STRING" id="679936.Sulac_2935"/>
<sequence>MRLWHESLIARLPRAQLLGQHRECCALRGLGWGRRHQTVDYVFTHPYEFLVAYHYQVMNEMVNRGYRVAPKWWDCSYRGQRAPGIPCDPDKIPRQHPIYPVHDADYELLCRELLAHRVPNS</sequence>
<dbReference type="Pfam" id="PF03013">
    <property type="entry name" value="Pyr_excise"/>
    <property type="match status" value="1"/>
</dbReference>
<dbReference type="EC" id="3.2.2.17" evidence="1"/>
<keyword evidence="2" id="KW-1185">Reference proteome</keyword>
<dbReference type="HOGENOM" id="CLU_131456_0_0_9"/>
<dbReference type="EC" id="4.2.99.18" evidence="1"/>
<accession>G8TZR6</accession>
<dbReference type="AlphaFoldDB" id="G8TZR6"/>
<evidence type="ECO:0000313" key="1">
    <source>
        <dbReference type="EMBL" id="AEW06396.1"/>
    </source>
</evidence>
<dbReference type="KEGG" id="sap:Sulac_2935"/>
<dbReference type="GO" id="GO:0140078">
    <property type="term" value="F:class I DNA-(apurinic or apyrimidinic site) endonuclease activity"/>
    <property type="evidence" value="ECO:0007669"/>
    <property type="project" value="UniProtKB-EC"/>
</dbReference>